<feature type="domain" description="FecR N-terminal" evidence="2">
    <location>
        <begin position="30"/>
        <end position="66"/>
    </location>
</feature>
<evidence type="ECO:0000256" key="1">
    <source>
        <dbReference type="SAM" id="Phobius"/>
    </source>
</evidence>
<keyword evidence="1" id="KW-1133">Transmembrane helix</keyword>
<sequence>MLVASCARAQQTARRESPAMRAESGRIHAQAAAYLVRRGSETAAERAAREAWLAADPRHRVAYQQLLDVDEHASAVLDDPELQAATARDLELLTPASGRRRRWPWLLLAAMLVAAIGYAVHHLPMQ</sequence>
<evidence type="ECO:0000259" key="2">
    <source>
        <dbReference type="Pfam" id="PF16220"/>
    </source>
</evidence>
<feature type="transmembrane region" description="Helical" evidence="1">
    <location>
        <begin position="103"/>
        <end position="121"/>
    </location>
</feature>
<keyword evidence="1" id="KW-0472">Membrane</keyword>
<reference evidence="3 4" key="1">
    <citation type="submission" date="2016-08" db="EMBL/GenBank/DDBJ databases">
        <title>Evolution of the type three secretion system and type three effector repertoires in Xanthomonas.</title>
        <authorList>
            <person name="Merda D."/>
            <person name="Briand M."/>
            <person name="Bosis E."/>
            <person name="Rousseau C."/>
            <person name="Portier P."/>
            <person name="Jacques M.-A."/>
            <person name="Fischer-Le Saux M."/>
        </authorList>
    </citation>
    <scope>NUCLEOTIDE SEQUENCE [LARGE SCALE GENOMIC DNA]</scope>
    <source>
        <strain evidence="3 4">CFBP 7409</strain>
    </source>
</reference>
<evidence type="ECO:0000313" key="4">
    <source>
        <dbReference type="Proteomes" id="UP000238049"/>
    </source>
</evidence>
<protein>
    <recommendedName>
        <fullName evidence="2">FecR N-terminal domain-containing protein</fullName>
    </recommendedName>
</protein>
<organism evidence="3 4">
    <name type="scientific">Xanthomonas arboricola pv. guizotiae</name>
    <dbReference type="NCBI Taxonomy" id="487867"/>
    <lineage>
        <taxon>Bacteria</taxon>
        <taxon>Pseudomonadati</taxon>
        <taxon>Pseudomonadota</taxon>
        <taxon>Gammaproteobacteria</taxon>
        <taxon>Lysobacterales</taxon>
        <taxon>Lysobacteraceae</taxon>
        <taxon>Xanthomonas</taxon>
    </lineage>
</organism>
<accession>A0A2S6ZPQ7</accession>
<keyword evidence="1" id="KW-0812">Transmembrane</keyword>
<proteinExistence type="predicted"/>
<dbReference type="AlphaFoldDB" id="A0A2S6ZPQ7"/>
<dbReference type="EMBL" id="MDSL01000063">
    <property type="protein sequence ID" value="PPT94259.1"/>
    <property type="molecule type" value="Genomic_DNA"/>
</dbReference>
<dbReference type="Pfam" id="PF16220">
    <property type="entry name" value="DUF4880"/>
    <property type="match status" value="1"/>
</dbReference>
<comment type="caution">
    <text evidence="3">The sequence shown here is derived from an EMBL/GenBank/DDBJ whole genome shotgun (WGS) entry which is preliminary data.</text>
</comment>
<dbReference type="Proteomes" id="UP000238049">
    <property type="component" value="Unassembled WGS sequence"/>
</dbReference>
<evidence type="ECO:0000313" key="3">
    <source>
        <dbReference type="EMBL" id="PPT94259.1"/>
    </source>
</evidence>
<gene>
    <name evidence="3" type="ORF">XarbCFBP7409_19680</name>
</gene>
<dbReference type="InterPro" id="IPR032623">
    <property type="entry name" value="FecR_N"/>
</dbReference>
<name>A0A2S6ZPQ7_9XANT</name>